<evidence type="ECO:0000313" key="17">
    <source>
        <dbReference type="Proteomes" id="UP000707138"/>
    </source>
</evidence>
<name>A0ABS2GEQ2_9FIRM</name>
<dbReference type="InterPro" id="IPR045865">
    <property type="entry name" value="ACT-like_dom_sf"/>
</dbReference>
<dbReference type="NCBIfam" id="NF004976">
    <property type="entry name" value="PRK06349.1"/>
    <property type="match status" value="1"/>
</dbReference>
<dbReference type="InterPro" id="IPR002912">
    <property type="entry name" value="ACT_dom"/>
</dbReference>
<keyword evidence="17" id="KW-1185">Reference proteome</keyword>
<keyword evidence="7 13" id="KW-0028">Amino-acid biosynthesis</keyword>
<dbReference type="Gene3D" id="3.30.360.10">
    <property type="entry name" value="Dihydrodipicolinate Reductase, domain 2"/>
    <property type="match status" value="1"/>
</dbReference>
<dbReference type="SUPFAM" id="SSF55347">
    <property type="entry name" value="Glyceraldehyde-3-phosphate dehydrogenase-like, C-terminal domain"/>
    <property type="match status" value="1"/>
</dbReference>
<dbReference type="InterPro" id="IPR036291">
    <property type="entry name" value="NAD(P)-bd_dom_sf"/>
</dbReference>
<comment type="similarity">
    <text evidence="4 14">Belongs to the homoserine dehydrogenase family.</text>
</comment>
<evidence type="ECO:0000256" key="9">
    <source>
        <dbReference type="ARBA" id="ARBA00022857"/>
    </source>
</evidence>
<dbReference type="InterPro" id="IPR005106">
    <property type="entry name" value="Asp/hSer_DH_NAD-bd"/>
</dbReference>
<protein>
    <recommendedName>
        <fullName evidence="6 13">Homoserine dehydrogenase</fullName>
        <ecNumber evidence="5 13">1.1.1.3</ecNumber>
    </recommendedName>
</protein>
<evidence type="ECO:0000256" key="8">
    <source>
        <dbReference type="ARBA" id="ARBA00022697"/>
    </source>
</evidence>
<dbReference type="PANTHER" id="PTHR43331">
    <property type="entry name" value="HOMOSERINE DEHYDROGENASE"/>
    <property type="match status" value="1"/>
</dbReference>
<dbReference type="InterPro" id="IPR019811">
    <property type="entry name" value="HDH_CS"/>
</dbReference>
<dbReference type="PROSITE" id="PS01042">
    <property type="entry name" value="HOMOSER_DHGENASE"/>
    <property type="match status" value="1"/>
</dbReference>
<comment type="pathway">
    <text evidence="3 13">Amino-acid biosynthesis; L-methionine biosynthesis via de novo pathway; L-homoserine from L-aspartate: step 3/3.</text>
</comment>
<evidence type="ECO:0000259" key="15">
    <source>
        <dbReference type="PROSITE" id="PS51671"/>
    </source>
</evidence>
<evidence type="ECO:0000256" key="11">
    <source>
        <dbReference type="ARBA" id="ARBA00023167"/>
    </source>
</evidence>
<evidence type="ECO:0000256" key="6">
    <source>
        <dbReference type="ARBA" id="ARBA00013376"/>
    </source>
</evidence>
<evidence type="ECO:0000256" key="10">
    <source>
        <dbReference type="ARBA" id="ARBA00023002"/>
    </source>
</evidence>
<evidence type="ECO:0000256" key="13">
    <source>
        <dbReference type="RuleBase" id="RU000579"/>
    </source>
</evidence>
<accession>A0ABS2GEQ2</accession>
<evidence type="ECO:0000256" key="7">
    <source>
        <dbReference type="ARBA" id="ARBA00022605"/>
    </source>
</evidence>
<comment type="caution">
    <text evidence="16">The sequence shown here is derived from an EMBL/GenBank/DDBJ whole genome shotgun (WGS) entry which is preliminary data.</text>
</comment>
<dbReference type="CDD" id="cd04881">
    <property type="entry name" value="ACT_HSDH-Hom"/>
    <property type="match status" value="1"/>
</dbReference>
<sequence>MKEVEVALLGFGTVGSGTFSLLQTNAELIENRLGVRPHVSKIYVRNPQKYTDVTLPEGTVFTDSVDDVLGDETIRIVVEVMGGTTFARECVEKALKAGKNVVTANKDLLAEAGPYLLDLASKNGVDLRYEASVLGGIPIIRTLYDSLGGNKISELVGIMNGTTNFILSKMTEDGSNYDEVLAEAQALGYAEADPTADVEGLDAARKLAILSSIAFNRRIFFEDVHVEGITKIDSTDIAFGKEFGYTIKLLGIAKETKKGLSLNVHPAFISQQHPLAAVRGSYNALYVKGNGIDDAMFYGRGAGSLPTGSSVVSDIMEVTKNEAAQATGKLTPFFYPDKNLYASGKIESSYYMRLLVDNSTGVLAKVASKLAEQRISVQAVIQRNEDAQTATLAIVTSICPRSYILNVINAFNKLRVVKEVGSVIRIMAD</sequence>
<dbReference type="EMBL" id="JACJLA010000001">
    <property type="protein sequence ID" value="MBM6911757.1"/>
    <property type="molecule type" value="Genomic_DNA"/>
</dbReference>
<dbReference type="InterPro" id="IPR001342">
    <property type="entry name" value="HDH_cat"/>
</dbReference>
<keyword evidence="8 13" id="KW-0791">Threonine biosynthesis</keyword>
<organism evidence="16 17">
    <name type="scientific">Veillonella magna</name>
    <dbReference type="NCBI Taxonomy" id="464322"/>
    <lineage>
        <taxon>Bacteria</taxon>
        <taxon>Bacillati</taxon>
        <taxon>Bacillota</taxon>
        <taxon>Negativicutes</taxon>
        <taxon>Veillonellales</taxon>
        <taxon>Veillonellaceae</taxon>
        <taxon>Veillonella</taxon>
    </lineage>
</organism>
<proteinExistence type="inferred from homology"/>
<dbReference type="SUPFAM" id="SSF55021">
    <property type="entry name" value="ACT-like"/>
    <property type="match status" value="1"/>
</dbReference>
<comment type="cofactor">
    <cofactor evidence="1">
        <name>a metal cation</name>
        <dbReference type="ChEBI" id="CHEBI:25213"/>
    </cofactor>
</comment>
<keyword evidence="9 13" id="KW-0521">NADP</keyword>
<feature type="domain" description="ACT" evidence="15">
    <location>
        <begin position="351"/>
        <end position="425"/>
    </location>
</feature>
<evidence type="ECO:0000256" key="1">
    <source>
        <dbReference type="ARBA" id="ARBA00001920"/>
    </source>
</evidence>
<dbReference type="PIRSF" id="PIRSF000098">
    <property type="entry name" value="Homoser_dehydrog"/>
    <property type="match status" value="1"/>
</dbReference>
<dbReference type="Proteomes" id="UP000707138">
    <property type="component" value="Unassembled WGS sequence"/>
</dbReference>
<dbReference type="RefSeq" id="WP_028255919.1">
    <property type="nucleotide sequence ID" value="NZ_JACJLA010000001.1"/>
</dbReference>
<keyword evidence="10 13" id="KW-0560">Oxidoreductase</keyword>
<evidence type="ECO:0000313" key="16">
    <source>
        <dbReference type="EMBL" id="MBM6911757.1"/>
    </source>
</evidence>
<evidence type="ECO:0000256" key="3">
    <source>
        <dbReference type="ARBA" id="ARBA00005062"/>
    </source>
</evidence>
<dbReference type="Gene3D" id="3.40.50.720">
    <property type="entry name" value="NAD(P)-binding Rossmann-like Domain"/>
    <property type="match status" value="1"/>
</dbReference>
<comment type="catalytic activity">
    <reaction evidence="12">
        <text>L-homoserine + NADP(+) = L-aspartate 4-semialdehyde + NADPH + H(+)</text>
        <dbReference type="Rhea" id="RHEA:15761"/>
        <dbReference type="ChEBI" id="CHEBI:15378"/>
        <dbReference type="ChEBI" id="CHEBI:57476"/>
        <dbReference type="ChEBI" id="CHEBI:57783"/>
        <dbReference type="ChEBI" id="CHEBI:58349"/>
        <dbReference type="ChEBI" id="CHEBI:537519"/>
        <dbReference type="EC" id="1.1.1.3"/>
    </reaction>
    <physiologicalReaction direction="right-to-left" evidence="12">
        <dbReference type="Rhea" id="RHEA:15763"/>
    </physiologicalReaction>
</comment>
<keyword evidence="11 13" id="KW-0486">Methionine biosynthesis</keyword>
<dbReference type="Gene3D" id="3.30.70.260">
    <property type="match status" value="1"/>
</dbReference>
<gene>
    <name evidence="16" type="ORF">H6A01_00260</name>
</gene>
<dbReference type="EC" id="1.1.1.3" evidence="5 13"/>
<dbReference type="Pfam" id="PF00742">
    <property type="entry name" value="Homoserine_dh"/>
    <property type="match status" value="1"/>
</dbReference>
<evidence type="ECO:0000256" key="4">
    <source>
        <dbReference type="ARBA" id="ARBA00006753"/>
    </source>
</evidence>
<dbReference type="PANTHER" id="PTHR43331:SF1">
    <property type="entry name" value="HOMOSERINE DEHYDROGENASE"/>
    <property type="match status" value="1"/>
</dbReference>
<dbReference type="InterPro" id="IPR016204">
    <property type="entry name" value="HDH"/>
</dbReference>
<evidence type="ECO:0000256" key="14">
    <source>
        <dbReference type="RuleBase" id="RU004171"/>
    </source>
</evidence>
<comment type="pathway">
    <text evidence="2 13">Amino-acid biosynthesis; L-threonine biosynthesis; L-threonine from L-aspartate: step 3/5.</text>
</comment>
<dbReference type="SUPFAM" id="SSF51735">
    <property type="entry name" value="NAD(P)-binding Rossmann-fold domains"/>
    <property type="match status" value="1"/>
</dbReference>
<dbReference type="Pfam" id="PF03447">
    <property type="entry name" value="NAD_binding_3"/>
    <property type="match status" value="1"/>
</dbReference>
<dbReference type="PROSITE" id="PS51671">
    <property type="entry name" value="ACT"/>
    <property type="match status" value="1"/>
</dbReference>
<reference evidence="16 17" key="1">
    <citation type="journal article" date="2021" name="Sci. Rep.">
        <title>The distribution of antibiotic resistance genes in chicken gut microbiota commensals.</title>
        <authorList>
            <person name="Juricova H."/>
            <person name="Matiasovicova J."/>
            <person name="Kubasova T."/>
            <person name="Cejkova D."/>
            <person name="Rychlik I."/>
        </authorList>
    </citation>
    <scope>NUCLEOTIDE SEQUENCE [LARGE SCALE GENOMIC DNA]</scope>
    <source>
        <strain evidence="16 17">An537</strain>
    </source>
</reference>
<evidence type="ECO:0000256" key="5">
    <source>
        <dbReference type="ARBA" id="ARBA00013213"/>
    </source>
</evidence>
<evidence type="ECO:0000256" key="12">
    <source>
        <dbReference type="ARBA" id="ARBA00048841"/>
    </source>
</evidence>
<evidence type="ECO:0000256" key="2">
    <source>
        <dbReference type="ARBA" id="ARBA00005056"/>
    </source>
</evidence>